<evidence type="ECO:0000256" key="4">
    <source>
        <dbReference type="ARBA" id="ARBA00022559"/>
    </source>
</evidence>
<comment type="caution">
    <text evidence="13">The sequence shown here is derived from an EMBL/GenBank/DDBJ whole genome shotgun (WGS) entry which is preliminary data.</text>
</comment>
<feature type="region of interest" description="Disordered" evidence="11">
    <location>
        <begin position="1"/>
        <end position="82"/>
    </location>
</feature>
<keyword evidence="7 10" id="KW-0560">Oxidoreductase</keyword>
<dbReference type="GO" id="GO:0046872">
    <property type="term" value="F:metal ion binding"/>
    <property type="evidence" value="ECO:0007669"/>
    <property type="project" value="UniProtKB-KW"/>
</dbReference>
<dbReference type="Proteomes" id="UP000299211">
    <property type="component" value="Unassembled WGS sequence"/>
</dbReference>
<dbReference type="InterPro" id="IPR018028">
    <property type="entry name" value="Catalase"/>
</dbReference>
<organism evidence="13 14">
    <name type="scientific">Streptomyces avermitilis</name>
    <dbReference type="NCBI Taxonomy" id="33903"/>
    <lineage>
        <taxon>Bacteria</taxon>
        <taxon>Bacillati</taxon>
        <taxon>Actinomycetota</taxon>
        <taxon>Actinomycetes</taxon>
        <taxon>Kitasatosporales</taxon>
        <taxon>Streptomycetaceae</taxon>
        <taxon>Streptomyces</taxon>
    </lineage>
</organism>
<evidence type="ECO:0000256" key="5">
    <source>
        <dbReference type="ARBA" id="ARBA00022617"/>
    </source>
</evidence>
<comment type="catalytic activity">
    <reaction evidence="10">
        <text>2 H2O2 = O2 + 2 H2O</text>
        <dbReference type="Rhea" id="RHEA:20309"/>
        <dbReference type="ChEBI" id="CHEBI:15377"/>
        <dbReference type="ChEBI" id="CHEBI:15379"/>
        <dbReference type="ChEBI" id="CHEBI:16240"/>
        <dbReference type="EC" id="1.11.1.6"/>
    </reaction>
</comment>
<dbReference type="Gene3D" id="2.40.180.10">
    <property type="entry name" value="Catalase core domain"/>
    <property type="match status" value="1"/>
</dbReference>
<dbReference type="EC" id="1.11.1.6" evidence="3 10"/>
<dbReference type="GO" id="GO:0005829">
    <property type="term" value="C:cytosol"/>
    <property type="evidence" value="ECO:0007669"/>
    <property type="project" value="TreeGrafter"/>
</dbReference>
<dbReference type="EMBL" id="BJHY01000002">
    <property type="protein sequence ID" value="GDY80089.1"/>
    <property type="molecule type" value="Genomic_DNA"/>
</dbReference>
<evidence type="ECO:0000256" key="6">
    <source>
        <dbReference type="ARBA" id="ARBA00022723"/>
    </source>
</evidence>
<protein>
    <recommendedName>
        <fullName evidence="3 10">Catalase</fullName>
        <ecNumber evidence="3 10">1.11.1.6</ecNumber>
    </recommendedName>
</protein>
<evidence type="ECO:0000256" key="2">
    <source>
        <dbReference type="ARBA" id="ARBA00010660"/>
    </source>
</evidence>
<dbReference type="STRING" id="33903.AQJ43_29565"/>
<evidence type="ECO:0000256" key="8">
    <source>
        <dbReference type="ARBA" id="ARBA00023004"/>
    </source>
</evidence>
<keyword evidence="9 10" id="KW-0376">Hydrogen peroxide</keyword>
<dbReference type="NCBIfam" id="NF038085">
    <property type="entry name" value="MSMEG_6728_fam"/>
    <property type="match status" value="1"/>
</dbReference>
<comment type="similarity">
    <text evidence="2">Belongs to the catalase family. HPII subfamily.</text>
</comment>
<dbReference type="Pfam" id="PF06628">
    <property type="entry name" value="Catalase-rel"/>
    <property type="match status" value="1"/>
</dbReference>
<comment type="cofactor">
    <cofactor evidence="1">
        <name>heme</name>
        <dbReference type="ChEBI" id="CHEBI:30413"/>
    </cofactor>
</comment>
<evidence type="ECO:0000256" key="10">
    <source>
        <dbReference type="RuleBase" id="RU000498"/>
    </source>
</evidence>
<dbReference type="InterPro" id="IPR004260">
    <property type="entry name" value="Pyr-dimer_DNA_glycosylase"/>
</dbReference>
<dbReference type="Gene3D" id="3.40.50.880">
    <property type="match status" value="1"/>
</dbReference>
<dbReference type="GO" id="GO:0020037">
    <property type="term" value="F:heme binding"/>
    <property type="evidence" value="ECO:0007669"/>
    <property type="project" value="InterPro"/>
</dbReference>
<dbReference type="InterPro" id="IPR010582">
    <property type="entry name" value="Catalase_immune_responsive"/>
</dbReference>
<keyword evidence="8 10" id="KW-0408">Iron</keyword>
<evidence type="ECO:0000313" key="14">
    <source>
        <dbReference type="Proteomes" id="UP000299211"/>
    </source>
</evidence>
<dbReference type="PROSITE" id="PS00437">
    <property type="entry name" value="CATALASE_1"/>
    <property type="match status" value="1"/>
</dbReference>
<dbReference type="InterPro" id="IPR011614">
    <property type="entry name" value="Catalase_core"/>
</dbReference>
<dbReference type="GO" id="GO:0006979">
    <property type="term" value="P:response to oxidative stress"/>
    <property type="evidence" value="ECO:0007669"/>
    <property type="project" value="InterPro"/>
</dbReference>
<feature type="compositionally biased region" description="Polar residues" evidence="11">
    <location>
        <begin position="58"/>
        <end position="82"/>
    </location>
</feature>
<accession>A0A4D4N9B2</accession>
<dbReference type="Gene3D" id="1.20.1370.20">
    <property type="match status" value="1"/>
</dbReference>
<dbReference type="PROSITE" id="PS00438">
    <property type="entry name" value="CATALASE_2"/>
    <property type="match status" value="1"/>
</dbReference>
<dbReference type="GO" id="GO:0042744">
    <property type="term" value="P:hydrogen peroxide catabolic process"/>
    <property type="evidence" value="ECO:0007669"/>
    <property type="project" value="UniProtKB-KW"/>
</dbReference>
<keyword evidence="6 10" id="KW-0479">Metal-binding</keyword>
<dbReference type="InterPro" id="IPR020835">
    <property type="entry name" value="Catalase_sf"/>
</dbReference>
<dbReference type="SMART" id="SM01060">
    <property type="entry name" value="Catalase"/>
    <property type="match status" value="1"/>
</dbReference>
<feature type="domain" description="Catalase core" evidence="12">
    <location>
        <begin position="84"/>
        <end position="472"/>
    </location>
</feature>
<evidence type="ECO:0000256" key="7">
    <source>
        <dbReference type="ARBA" id="ARBA00023002"/>
    </source>
</evidence>
<dbReference type="PANTHER" id="PTHR42821:SF1">
    <property type="entry name" value="CATALASE-B"/>
    <property type="match status" value="1"/>
</dbReference>
<evidence type="ECO:0000256" key="11">
    <source>
        <dbReference type="SAM" id="MobiDB-lite"/>
    </source>
</evidence>
<dbReference type="AlphaFoldDB" id="A0A4D4N9B2"/>
<dbReference type="Pfam" id="PF03013">
    <property type="entry name" value="Pyr_excise"/>
    <property type="match status" value="1"/>
</dbReference>
<dbReference type="InterPro" id="IPR041399">
    <property type="entry name" value="Catalase_large_C"/>
</dbReference>
<dbReference type="InterPro" id="IPR024712">
    <property type="entry name" value="Catalase_clade2"/>
</dbReference>
<keyword evidence="5 10" id="KW-0349">Heme</keyword>
<reference evidence="13 14" key="1">
    <citation type="submission" date="2019-04" db="EMBL/GenBank/DDBJ databases">
        <title>Draft genome sequences of Streptomyces avermitilis ATCC 31267.</title>
        <authorList>
            <person name="Komaki H."/>
            <person name="Tamura T."/>
            <person name="Hosoyama A."/>
        </authorList>
    </citation>
    <scope>NUCLEOTIDE SEQUENCE [LARGE SCALE GENOMIC DNA]</scope>
    <source>
        <strain evidence="13 14">ATCC 31267</strain>
    </source>
</reference>
<evidence type="ECO:0000259" key="12">
    <source>
        <dbReference type="SMART" id="SM01060"/>
    </source>
</evidence>
<dbReference type="Pfam" id="PF00199">
    <property type="entry name" value="Catalase"/>
    <property type="match status" value="1"/>
</dbReference>
<dbReference type="Pfam" id="PF18011">
    <property type="entry name" value="Catalase_C"/>
    <property type="match status" value="1"/>
</dbReference>
<dbReference type="FunFam" id="1.20.1370.20:FF:000001">
    <property type="entry name" value="Catalase HPII"/>
    <property type="match status" value="1"/>
</dbReference>
<feature type="compositionally biased region" description="Low complexity" evidence="11">
    <location>
        <begin position="705"/>
        <end position="714"/>
    </location>
</feature>
<gene>
    <name evidence="13" type="ORF">SAV31267_095740</name>
</gene>
<sequence>MSEANPLKRAARKITNSLQDNGATPEEGIPGRPGPESPSVAEPTEPRDPLPPKPDQSGPDTVSPTGQPTGADQARMAQSGSYLTTAQSTRLYDTDHSLKAGPRGPVLLQDHHLREKVMHFDHERIPERVVHARGAAAHGVFQSYGTAASVTKAAFLSEDKETPVFVRFSTVLGSRGSSDTVRDTRGFATKFYTSEGVFDLVGNNIPVFFIQDAIKFPDVIHAGKPHPDREIPQAQSAHDTFWDFVTLHTEATHHTLWNMSDRGIPRSYRMMEGFGVHTFRLVNAEGATTLVKFHWKPKLGVHSLVWEEAQITNGVDPDFHRRDLADAIEAGAHPQWELGIQTFPDTPDQTFEGIDLLDPTNLVPEELAPVQPVGLLTLMRNPSNFFAETEQVAFHVGHLVPGVDVTDDPLLAGRLFSYLDTQITRLGGPNFPQLPINRPHAPVNDMLRDGMHQTAVHRGVAPYRPNSLDGGCPFLAGADTGAFVETPVRVPEAAKVREAPESFADHFSQPRRFWLSMSPIEREHIIAAYTFELGKCYEQAVKERALQVLANIDPNLCAEVATGLGLPAPQPTVPLAEVEASPALSQVGGTWPTDGRVIGIVIGPDGDLRGVSAVREAVLDASMVPLVVAPAGGVFGSGEGMVTVQRTYATARSVEFDAILLAGTPGVGGDAYGARDAKAFPAPRSRRPVTPASDCWCRRPFGTARPSARGPAARRSSKHPGCPSTRRAWWSVTQAPAPWRSSPVCWASIARGTGSGLCERSASERPGRRPGFAPDTAGLSYAGSRPFRRRPPRRLVTQGMTMQTFLPFPDFAASAAALDPRRLGKQRVEALQLLRGLMVPGYGWRHHPAVRMWTGYEEALVRYGLEVCCVWTAAGRADTCAGSLMTDFTAHRADVGVRTQERLAADGELPPWLGNPAFHRSHRSALRRKDPGFYAPLFPDVPEDLPYVWPASDRSR</sequence>
<feature type="region of interest" description="Disordered" evidence="11">
    <location>
        <begin position="705"/>
        <end position="725"/>
    </location>
</feature>
<proteinExistence type="inferred from homology"/>
<dbReference type="PANTHER" id="PTHR42821">
    <property type="entry name" value="CATALASE"/>
    <property type="match status" value="1"/>
</dbReference>
<dbReference type="InterPro" id="IPR029062">
    <property type="entry name" value="Class_I_gatase-like"/>
</dbReference>
<name>A0A4D4N9B2_STRAX</name>
<feature type="region of interest" description="Disordered" evidence="11">
    <location>
        <begin position="757"/>
        <end position="777"/>
    </location>
</feature>
<dbReference type="FunFam" id="2.40.180.10:FF:000003">
    <property type="entry name" value="Catalase"/>
    <property type="match status" value="1"/>
</dbReference>
<dbReference type="InterPro" id="IPR002226">
    <property type="entry name" value="Catalase_haem_BS"/>
</dbReference>
<dbReference type="PRINTS" id="PR00067">
    <property type="entry name" value="CATALASE"/>
</dbReference>
<evidence type="ECO:0000313" key="13">
    <source>
        <dbReference type="EMBL" id="GDY80089.1"/>
    </source>
</evidence>
<dbReference type="InterPro" id="IPR043156">
    <property type="entry name" value="Catalase_clade2_helical"/>
</dbReference>
<dbReference type="InterPro" id="IPR024708">
    <property type="entry name" value="Catalase_AS"/>
</dbReference>
<keyword evidence="4 10" id="KW-0575">Peroxidase</keyword>
<dbReference type="PROSITE" id="PS51402">
    <property type="entry name" value="CATALASE_3"/>
    <property type="match status" value="1"/>
</dbReference>
<dbReference type="GO" id="GO:0004096">
    <property type="term" value="F:catalase activity"/>
    <property type="evidence" value="ECO:0007669"/>
    <property type="project" value="UniProtKB-EC"/>
</dbReference>
<evidence type="ECO:0000256" key="1">
    <source>
        <dbReference type="ARBA" id="ARBA00001971"/>
    </source>
</evidence>
<evidence type="ECO:0000256" key="9">
    <source>
        <dbReference type="ARBA" id="ARBA00023324"/>
    </source>
</evidence>
<dbReference type="SUPFAM" id="SSF56634">
    <property type="entry name" value="Heme-dependent catalase-like"/>
    <property type="match status" value="1"/>
</dbReference>
<evidence type="ECO:0000256" key="3">
    <source>
        <dbReference type="ARBA" id="ARBA00012314"/>
    </source>
</evidence>